<organism evidence="5 6">
    <name type="scientific">Neoarthrinium moseri</name>
    <dbReference type="NCBI Taxonomy" id="1658444"/>
    <lineage>
        <taxon>Eukaryota</taxon>
        <taxon>Fungi</taxon>
        <taxon>Dikarya</taxon>
        <taxon>Ascomycota</taxon>
        <taxon>Pezizomycotina</taxon>
        <taxon>Sordariomycetes</taxon>
        <taxon>Xylariomycetidae</taxon>
        <taxon>Amphisphaeriales</taxon>
        <taxon>Apiosporaceae</taxon>
        <taxon>Neoarthrinium</taxon>
    </lineage>
</organism>
<evidence type="ECO:0000256" key="1">
    <source>
        <dbReference type="ARBA" id="ARBA00022801"/>
    </source>
</evidence>
<keyword evidence="6" id="KW-1185">Reference proteome</keyword>
<evidence type="ECO:0000256" key="2">
    <source>
        <dbReference type="ARBA" id="ARBA00022963"/>
    </source>
</evidence>
<name>A0A9P9WNI6_9PEZI</name>
<comment type="similarity">
    <text evidence="4">Belongs to the serine esterase family.</text>
</comment>
<dbReference type="InterPro" id="IPR016715">
    <property type="entry name" value="PAF_acetylhydro_eukaryote"/>
</dbReference>
<dbReference type="Gene3D" id="3.40.50.1820">
    <property type="entry name" value="alpha/beta hydrolase"/>
    <property type="match status" value="1"/>
</dbReference>
<dbReference type="Pfam" id="PF03403">
    <property type="entry name" value="PAF-AH_p_II"/>
    <property type="match status" value="1"/>
</dbReference>
<dbReference type="GO" id="GO:0016042">
    <property type="term" value="P:lipid catabolic process"/>
    <property type="evidence" value="ECO:0007669"/>
    <property type="project" value="UniProtKB-KW"/>
</dbReference>
<dbReference type="PANTHER" id="PTHR10272:SF7">
    <property type="entry name" value="PHOSPHOLIPASE-RELATED"/>
    <property type="match status" value="1"/>
</dbReference>
<dbReference type="Proteomes" id="UP000829685">
    <property type="component" value="Unassembled WGS sequence"/>
</dbReference>
<gene>
    <name evidence="5" type="ORF">JX265_005834</name>
</gene>
<dbReference type="SUPFAM" id="SSF53474">
    <property type="entry name" value="alpha/beta-Hydrolases"/>
    <property type="match status" value="1"/>
</dbReference>
<protein>
    <recommendedName>
        <fullName evidence="4">Putative phospholipase</fullName>
        <ecNumber evidence="4">3.1.1.47</ecNumber>
    </recommendedName>
</protein>
<evidence type="ECO:0000313" key="6">
    <source>
        <dbReference type="Proteomes" id="UP000829685"/>
    </source>
</evidence>
<dbReference type="EC" id="3.1.1.47" evidence="4"/>
<keyword evidence="3 4" id="KW-0443">Lipid metabolism</keyword>
<sequence length="558" mass="60733">MAASYLNKLNPVPGFSEYSGPYKVGTVDVEIPVAELESPAPAPDGVDIETVQFRIFYPAQPDSKGKKITWLPAPQRNHLSAYIKFLGVGTLVAEAVSFLPRHLHYTTIPVIKNAPILEPDTPNKRWPTAIFSHGLGGSRNAYSQIVGSLASHGVVVICPEHRDGSAVASFVRIPSEQNRYFIRNTRKIIPYQRIPHDATEEVHEARTAQLRIRLWELGLIHDAILGIDEGLARTNLNTSTPSLDQFVNQLNVHDPGSIIFAGHSFGAATMVQFLKSVYYAGSPEVAAMETPLYIPSRESSVCKQVTCKNVTILLDMWCFPLLAKSAKALFNLPLPVYADSPSAPGGNGLLAVESEAFFKWKEHLHATARVLSPEPSANVVEPTAYERHSGVKLPEPNFFYVQHSSHLNQSDFGVLFPWLTKKVFGSEEPERALRLNLRAILQVLRVNDVPIARTWVGDLVDGTHVGKAGASGEGLSAGNKGLDDGIKDDKAIFDRSGNSGVEAWSWIDIVGMGDLVGDFGATKSDTTAVEAQESEMADEIEPQVSNDQAVKAVVTASA</sequence>
<dbReference type="GO" id="GO:0003847">
    <property type="term" value="F:1-alkyl-2-acetylglycerophosphocholine esterase activity"/>
    <property type="evidence" value="ECO:0007669"/>
    <property type="project" value="UniProtKB-UniRule"/>
</dbReference>
<dbReference type="PIRSF" id="PIRSF018169">
    <property type="entry name" value="PAF_acetylhydrolase"/>
    <property type="match status" value="1"/>
</dbReference>
<comment type="caution">
    <text evidence="5">The sequence shown here is derived from an EMBL/GenBank/DDBJ whole genome shotgun (WGS) entry which is preliminary data.</text>
</comment>
<comment type="catalytic activity">
    <reaction evidence="4">
        <text>a 1-O-alkyl-2-acetyl-sn-glycero-3-phosphocholine + H2O = a 1-O-alkyl-sn-glycero-3-phosphocholine + acetate + H(+)</text>
        <dbReference type="Rhea" id="RHEA:17777"/>
        <dbReference type="ChEBI" id="CHEBI:15377"/>
        <dbReference type="ChEBI" id="CHEBI:15378"/>
        <dbReference type="ChEBI" id="CHEBI:30089"/>
        <dbReference type="ChEBI" id="CHEBI:30909"/>
        <dbReference type="ChEBI" id="CHEBI:36707"/>
        <dbReference type="EC" id="3.1.1.47"/>
    </reaction>
</comment>
<proteinExistence type="inferred from homology"/>
<dbReference type="PANTHER" id="PTHR10272">
    <property type="entry name" value="PLATELET-ACTIVATING FACTOR ACETYLHYDROLASE"/>
    <property type="match status" value="1"/>
</dbReference>
<evidence type="ECO:0000256" key="3">
    <source>
        <dbReference type="ARBA" id="ARBA00023098"/>
    </source>
</evidence>
<evidence type="ECO:0000313" key="5">
    <source>
        <dbReference type="EMBL" id="KAI1871848.1"/>
    </source>
</evidence>
<dbReference type="EMBL" id="JAFIMR010000012">
    <property type="protein sequence ID" value="KAI1871848.1"/>
    <property type="molecule type" value="Genomic_DNA"/>
</dbReference>
<accession>A0A9P9WNI6</accession>
<keyword evidence="1 4" id="KW-0378">Hydrolase</keyword>
<dbReference type="AlphaFoldDB" id="A0A9P9WNI6"/>
<dbReference type="InterPro" id="IPR029058">
    <property type="entry name" value="AB_hydrolase_fold"/>
</dbReference>
<evidence type="ECO:0000256" key="4">
    <source>
        <dbReference type="PIRNR" id="PIRNR018169"/>
    </source>
</evidence>
<reference evidence="5" key="1">
    <citation type="submission" date="2021-03" db="EMBL/GenBank/DDBJ databases">
        <title>Revisited historic fungal species revealed as producer of novel bioactive compounds through whole genome sequencing and comparative genomics.</title>
        <authorList>
            <person name="Vignolle G.A."/>
            <person name="Hochenegger N."/>
            <person name="Mach R.L."/>
            <person name="Mach-Aigner A.R."/>
            <person name="Javad Rahimi M."/>
            <person name="Salim K.A."/>
            <person name="Chan C.M."/>
            <person name="Lim L.B.L."/>
            <person name="Cai F."/>
            <person name="Druzhinina I.S."/>
            <person name="U'Ren J.M."/>
            <person name="Derntl C."/>
        </authorList>
    </citation>
    <scope>NUCLEOTIDE SEQUENCE</scope>
    <source>
        <strain evidence="5">TUCIM 5799</strain>
    </source>
</reference>
<keyword evidence="2 4" id="KW-0442">Lipid degradation</keyword>